<accession>A0A1S2NWL6</accession>
<evidence type="ECO:0000313" key="3">
    <source>
        <dbReference type="Proteomes" id="UP000179935"/>
    </source>
</evidence>
<gene>
    <name evidence="2" type="ORF">BIV24_28010</name>
</gene>
<dbReference type="AlphaFoldDB" id="A0A1S2NWL6"/>
<name>A0A1S2NWL6_9ACTN</name>
<dbReference type="Proteomes" id="UP000179935">
    <property type="component" value="Unassembled WGS sequence"/>
</dbReference>
<dbReference type="SUPFAM" id="SSF64288">
    <property type="entry name" value="Chorismate lyase-like"/>
    <property type="match status" value="1"/>
</dbReference>
<comment type="caution">
    <text evidence="2">The sequence shown here is derived from an EMBL/GenBank/DDBJ whole genome shotgun (WGS) entry which is preliminary data.</text>
</comment>
<sequence length="79" mass="8631">MRSPMYSRSIPDMAASTVNMTPEGSCERANRAHAEPLLGATTSVILMVRTAVDATGRVVEISEMTTNASRYILEYDFTS</sequence>
<evidence type="ECO:0000256" key="1">
    <source>
        <dbReference type="SAM" id="MobiDB-lite"/>
    </source>
</evidence>
<proteinExistence type="predicted"/>
<reference evidence="2 3" key="1">
    <citation type="submission" date="2016-10" db="EMBL/GenBank/DDBJ databases">
        <title>Genome sequence of Streptomyces sp. MUSC 93.</title>
        <authorList>
            <person name="Lee L.-H."/>
            <person name="Ser H.-L."/>
            <person name="Law J.W.-F."/>
        </authorList>
    </citation>
    <scope>NUCLEOTIDE SEQUENCE [LARGE SCALE GENOMIC DNA]</scope>
    <source>
        <strain evidence="2 3">MUSC 93</strain>
    </source>
</reference>
<evidence type="ECO:0000313" key="2">
    <source>
        <dbReference type="EMBL" id="OIJ85662.1"/>
    </source>
</evidence>
<dbReference type="InterPro" id="IPR028978">
    <property type="entry name" value="Chorismate_lyase_/UTRA_dom_sf"/>
</dbReference>
<organism evidence="2 3">
    <name type="scientific">Streptomyces colonosanans</name>
    <dbReference type="NCBI Taxonomy" id="1428652"/>
    <lineage>
        <taxon>Bacteria</taxon>
        <taxon>Bacillati</taxon>
        <taxon>Actinomycetota</taxon>
        <taxon>Actinomycetes</taxon>
        <taxon>Kitasatosporales</taxon>
        <taxon>Streptomycetaceae</taxon>
        <taxon>Streptomyces</taxon>
    </lineage>
</organism>
<feature type="region of interest" description="Disordered" evidence="1">
    <location>
        <begin position="1"/>
        <end position="29"/>
    </location>
</feature>
<protein>
    <recommendedName>
        <fullName evidence="4">UbiC transcription regulator-associated domain-containing protein</fullName>
    </recommendedName>
</protein>
<evidence type="ECO:0008006" key="4">
    <source>
        <dbReference type="Google" id="ProtNLM"/>
    </source>
</evidence>
<dbReference type="EMBL" id="MLYP01000085">
    <property type="protein sequence ID" value="OIJ85662.1"/>
    <property type="molecule type" value="Genomic_DNA"/>
</dbReference>
<keyword evidence="3" id="KW-1185">Reference proteome</keyword>